<dbReference type="AlphaFoldDB" id="A0A1N7J5K4"/>
<dbReference type="RefSeq" id="WP_054342820.1">
    <property type="nucleotide sequence ID" value="NZ_FTOE01000001.1"/>
</dbReference>
<dbReference type="STRING" id="619304.SAMN05421760_101650"/>
<dbReference type="OrthoDB" id="6373371at2"/>
<evidence type="ECO:0000313" key="4">
    <source>
        <dbReference type="Proteomes" id="UP000185999"/>
    </source>
</evidence>
<dbReference type="Pfam" id="PF05356">
    <property type="entry name" value="Phage_Coat_B"/>
    <property type="match status" value="1"/>
</dbReference>
<reference evidence="4" key="1">
    <citation type="submission" date="2017-01" db="EMBL/GenBank/DDBJ databases">
        <authorList>
            <person name="Varghese N."/>
            <person name="Submissions S."/>
        </authorList>
    </citation>
    <scope>NUCLEOTIDE SEQUENCE [LARGE SCALE GENOMIC DNA]</scope>
    <source>
        <strain evidence="4">DSM 22306</strain>
    </source>
</reference>
<keyword evidence="1" id="KW-0812">Transmembrane</keyword>
<feature type="signal peptide" evidence="2">
    <location>
        <begin position="1"/>
        <end position="27"/>
    </location>
</feature>
<dbReference type="Proteomes" id="UP000185999">
    <property type="component" value="Unassembled WGS sequence"/>
</dbReference>
<evidence type="ECO:0000313" key="3">
    <source>
        <dbReference type="EMBL" id="SIS44643.1"/>
    </source>
</evidence>
<evidence type="ECO:0000256" key="1">
    <source>
        <dbReference type="SAM" id="Phobius"/>
    </source>
</evidence>
<evidence type="ECO:0008006" key="5">
    <source>
        <dbReference type="Google" id="ProtNLM"/>
    </source>
</evidence>
<dbReference type="InterPro" id="IPR008020">
    <property type="entry name" value="G8P"/>
</dbReference>
<keyword evidence="1" id="KW-0472">Membrane</keyword>
<gene>
    <name evidence="3" type="ORF">SAMN05421760_101650</name>
</gene>
<feature type="chain" id="PRO_5009942940" description="Bacteriophage coat protein B" evidence="2">
    <location>
        <begin position="28"/>
        <end position="69"/>
    </location>
</feature>
<dbReference type="Gene3D" id="1.20.5.440">
    <property type="entry name" value="ATP synthase delta/epsilon subunit, C-terminal domain"/>
    <property type="match status" value="1"/>
</dbReference>
<dbReference type="SUPFAM" id="SSF57987">
    <property type="entry name" value="Inovirus (filamentous phage) major coat protein"/>
    <property type="match status" value="1"/>
</dbReference>
<proteinExistence type="predicted"/>
<keyword evidence="1" id="KW-1133">Transmembrane helix</keyword>
<organism evidence="3 4">
    <name type="scientific">Neptunomonas antarctica</name>
    <dbReference type="NCBI Taxonomy" id="619304"/>
    <lineage>
        <taxon>Bacteria</taxon>
        <taxon>Pseudomonadati</taxon>
        <taxon>Pseudomonadota</taxon>
        <taxon>Gammaproteobacteria</taxon>
        <taxon>Oceanospirillales</taxon>
        <taxon>Oceanospirillaceae</taxon>
        <taxon>Neptunomonas</taxon>
    </lineage>
</organism>
<feature type="transmembrane region" description="Helical" evidence="1">
    <location>
        <begin position="47"/>
        <end position="64"/>
    </location>
</feature>
<name>A0A1N7J5K4_9GAMM</name>
<keyword evidence="4" id="KW-1185">Reference proteome</keyword>
<accession>A0A1N7J5K4</accession>
<protein>
    <recommendedName>
        <fullName evidence="5">Bacteriophage coat protein B</fullName>
    </recommendedName>
</protein>
<dbReference type="EMBL" id="FTOE01000001">
    <property type="protein sequence ID" value="SIS44643.1"/>
    <property type="molecule type" value="Genomic_DNA"/>
</dbReference>
<keyword evidence="2" id="KW-0732">Signal</keyword>
<sequence>MSRKFMKKLAAGGVAVSGLVVMASANAALDAAVTTQIATTSADITEAGTLLIGLAVVAMGLRWVKATFF</sequence>
<evidence type="ECO:0000256" key="2">
    <source>
        <dbReference type="SAM" id="SignalP"/>
    </source>
</evidence>